<evidence type="ECO:0000256" key="2">
    <source>
        <dbReference type="ARBA" id="ARBA00006222"/>
    </source>
</evidence>
<dbReference type="GO" id="GO:0006457">
    <property type="term" value="P:protein folding"/>
    <property type="evidence" value="ECO:0007669"/>
    <property type="project" value="TreeGrafter"/>
</dbReference>
<evidence type="ECO:0000259" key="10">
    <source>
        <dbReference type="SMART" id="SM01071"/>
    </source>
</evidence>
<feature type="compositionally biased region" description="Basic and acidic residues" evidence="7">
    <location>
        <begin position="470"/>
        <end position="480"/>
    </location>
</feature>
<dbReference type="SMART" id="SM01069">
    <property type="entry name" value="CDC37_C"/>
    <property type="match status" value="1"/>
</dbReference>
<dbReference type="SMART" id="SM01071">
    <property type="entry name" value="CDC37_N"/>
    <property type="match status" value="1"/>
</dbReference>
<accession>A0A6A6UMV8</accession>
<feature type="coiled-coil region" evidence="6">
    <location>
        <begin position="152"/>
        <end position="183"/>
    </location>
</feature>
<evidence type="ECO:0000256" key="4">
    <source>
        <dbReference type="ARBA" id="ARBA00023186"/>
    </source>
</evidence>
<reference evidence="11" key="1">
    <citation type="journal article" date="2020" name="Stud. Mycol.">
        <title>101 Dothideomycetes genomes: a test case for predicting lifestyles and emergence of pathogens.</title>
        <authorList>
            <person name="Haridas S."/>
            <person name="Albert R."/>
            <person name="Binder M."/>
            <person name="Bloem J."/>
            <person name="Labutti K."/>
            <person name="Salamov A."/>
            <person name="Andreopoulos B."/>
            <person name="Baker S."/>
            <person name="Barry K."/>
            <person name="Bills G."/>
            <person name="Bluhm B."/>
            <person name="Cannon C."/>
            <person name="Castanera R."/>
            <person name="Culley D."/>
            <person name="Daum C."/>
            <person name="Ezra D."/>
            <person name="Gonzalez J."/>
            <person name="Henrissat B."/>
            <person name="Kuo A."/>
            <person name="Liang C."/>
            <person name="Lipzen A."/>
            <person name="Lutzoni F."/>
            <person name="Magnuson J."/>
            <person name="Mondo S."/>
            <person name="Nolan M."/>
            <person name="Ohm R."/>
            <person name="Pangilinan J."/>
            <person name="Park H.-J."/>
            <person name="Ramirez L."/>
            <person name="Alfaro M."/>
            <person name="Sun H."/>
            <person name="Tritt A."/>
            <person name="Yoshinaga Y."/>
            <person name="Zwiers L.-H."/>
            <person name="Turgeon B."/>
            <person name="Goodwin S."/>
            <person name="Spatafora J."/>
            <person name="Crous P."/>
            <person name="Grigoriev I."/>
        </authorList>
    </citation>
    <scope>NUCLEOTIDE SEQUENCE</scope>
    <source>
        <strain evidence="11">CBS 115976</strain>
    </source>
</reference>
<dbReference type="Proteomes" id="UP000799302">
    <property type="component" value="Unassembled WGS sequence"/>
</dbReference>
<dbReference type="Pfam" id="PF03234">
    <property type="entry name" value="CDC37_N"/>
    <property type="match status" value="1"/>
</dbReference>
<dbReference type="SMART" id="SM01070">
    <property type="entry name" value="CDC37_M"/>
    <property type="match status" value="1"/>
</dbReference>
<proteinExistence type="inferred from homology"/>
<comment type="similarity">
    <text evidence="2">Belongs to the CDC37 family.</text>
</comment>
<dbReference type="Gene3D" id="1.20.58.610">
    <property type="entry name" value="Cdc37, Hsp90 binding domain"/>
    <property type="match status" value="1"/>
</dbReference>
<keyword evidence="4" id="KW-0143">Chaperone</keyword>
<dbReference type="InterPro" id="IPR013874">
    <property type="entry name" value="Cdc37_Hsp90-bd"/>
</dbReference>
<evidence type="ECO:0000256" key="3">
    <source>
        <dbReference type="ARBA" id="ARBA00022490"/>
    </source>
</evidence>
<evidence type="ECO:0000259" key="8">
    <source>
        <dbReference type="SMART" id="SM01069"/>
    </source>
</evidence>
<feature type="region of interest" description="Disordered" evidence="7">
    <location>
        <begin position="468"/>
        <end position="496"/>
    </location>
</feature>
<dbReference type="FunFam" id="1.20.58.610:FF:000002">
    <property type="entry name" value="Hsp90 co-chaperone Cdc37, putative"/>
    <property type="match status" value="1"/>
</dbReference>
<dbReference type="PANTHER" id="PTHR12800:SF4">
    <property type="entry name" value="HSP90 CO-CHAPERONE CDC37"/>
    <property type="match status" value="1"/>
</dbReference>
<keyword evidence="6" id="KW-0175">Coiled coil</keyword>
<comment type="subcellular location">
    <subcellularLocation>
        <location evidence="1">Cytoplasm</location>
    </subcellularLocation>
</comment>
<evidence type="ECO:0000256" key="1">
    <source>
        <dbReference type="ARBA" id="ARBA00004496"/>
    </source>
</evidence>
<evidence type="ECO:0000256" key="7">
    <source>
        <dbReference type="SAM" id="MobiDB-lite"/>
    </source>
</evidence>
<feature type="domain" description="Cdc37 N-terminal" evidence="10">
    <location>
        <begin position="2"/>
        <end position="193"/>
    </location>
</feature>
<dbReference type="Pfam" id="PF08565">
    <property type="entry name" value="CDC37_M"/>
    <property type="match status" value="1"/>
</dbReference>
<evidence type="ECO:0000259" key="9">
    <source>
        <dbReference type="SMART" id="SM01070"/>
    </source>
</evidence>
<evidence type="ECO:0000313" key="11">
    <source>
        <dbReference type="EMBL" id="KAF2673599.1"/>
    </source>
</evidence>
<protein>
    <recommendedName>
        <fullName evidence="5">Hsp90 chaperone protein kinase-targeting subunit</fullName>
    </recommendedName>
</protein>
<feature type="region of interest" description="Disordered" evidence="7">
    <location>
        <begin position="95"/>
        <end position="120"/>
    </location>
</feature>
<dbReference type="SUPFAM" id="SSF101391">
    <property type="entry name" value="Hsp90 co-chaperone CDC37"/>
    <property type="match status" value="1"/>
</dbReference>
<dbReference type="GO" id="GO:0051087">
    <property type="term" value="F:protein-folding chaperone binding"/>
    <property type="evidence" value="ECO:0007669"/>
    <property type="project" value="TreeGrafter"/>
</dbReference>
<dbReference type="PANTHER" id="PTHR12800">
    <property type="entry name" value="CDC37-RELATED"/>
    <property type="match status" value="1"/>
</dbReference>
<dbReference type="EMBL" id="MU004231">
    <property type="protein sequence ID" value="KAF2673599.1"/>
    <property type="molecule type" value="Genomic_DNA"/>
</dbReference>
<dbReference type="GO" id="GO:0051082">
    <property type="term" value="F:unfolded protein binding"/>
    <property type="evidence" value="ECO:0007669"/>
    <property type="project" value="TreeGrafter"/>
</dbReference>
<evidence type="ECO:0000313" key="12">
    <source>
        <dbReference type="Proteomes" id="UP000799302"/>
    </source>
</evidence>
<dbReference type="GO" id="GO:0005737">
    <property type="term" value="C:cytoplasm"/>
    <property type="evidence" value="ECO:0007669"/>
    <property type="project" value="UniProtKB-SubCell"/>
</dbReference>
<keyword evidence="3" id="KW-0963">Cytoplasm</keyword>
<evidence type="ECO:0000256" key="5">
    <source>
        <dbReference type="ARBA" id="ARBA00031396"/>
    </source>
</evidence>
<sequence>MPVDYSKWDNLELSDDSDIEVHPNVDKRSFIRAKQAQIHQDRAQRKHHIETLKYERIINDGLLLRINRLLTALKSHKPDAAARADELVLQSLIESAGDPSDDQPPAPPAGVHSQTEEQPRYSKMMASLVDQVKHEVDEKKGENRLESFITGITEHKDKVDGLQKELNAKLQELEKEQAKHITSDDLKEGFSASHVSKHQADTSPAGGKSTEVELLNPKSAAGDISSGAEADVEDTKTDDPDSIVASPAAKHFAKIAYGDYRASLQFVQQNPSILTEKDSDGLLVEAFNAQLDGKDVYARQCVHQALLIQYCRQLGKDGVGLFFKRITTKDHNASKLFIEDVQGTYQKIRVRAKELQKQREEEGEGGVEQIQLHAVDPNTTINIRVPPPIPTDLTATSTNPPPTEDEIVGRRIFDSFPPGLQRALETGSLDEINKVLGKMSVDEAEEIVGQLSEGGILSVEEGVIDATNEEGQKIVDEISRTGHLPASELSEDPPMD</sequence>
<gene>
    <name evidence="11" type="ORF">BT63DRAFT_421730</name>
</gene>
<dbReference type="GO" id="GO:0031072">
    <property type="term" value="F:heat shock protein binding"/>
    <property type="evidence" value="ECO:0007669"/>
    <property type="project" value="TreeGrafter"/>
</dbReference>
<dbReference type="InterPro" id="IPR038189">
    <property type="entry name" value="Cdc37_Hsp90-bd_sf"/>
</dbReference>
<dbReference type="InterPro" id="IPR013855">
    <property type="entry name" value="Cdc37_N_dom"/>
</dbReference>
<dbReference type="InterPro" id="IPR013873">
    <property type="entry name" value="Cdc37_C"/>
</dbReference>
<feature type="region of interest" description="Disordered" evidence="7">
    <location>
        <begin position="384"/>
        <end position="404"/>
    </location>
</feature>
<organism evidence="11 12">
    <name type="scientific">Microthyrium microscopicum</name>
    <dbReference type="NCBI Taxonomy" id="703497"/>
    <lineage>
        <taxon>Eukaryota</taxon>
        <taxon>Fungi</taxon>
        <taxon>Dikarya</taxon>
        <taxon>Ascomycota</taxon>
        <taxon>Pezizomycotina</taxon>
        <taxon>Dothideomycetes</taxon>
        <taxon>Dothideomycetes incertae sedis</taxon>
        <taxon>Microthyriales</taxon>
        <taxon>Microthyriaceae</taxon>
        <taxon>Microthyrium</taxon>
    </lineage>
</organism>
<dbReference type="Pfam" id="PF08564">
    <property type="entry name" value="CDC37_C"/>
    <property type="match status" value="1"/>
</dbReference>
<feature type="domain" description="Cdc37 C-terminal" evidence="8">
    <location>
        <begin position="398"/>
        <end position="480"/>
    </location>
</feature>
<dbReference type="OrthoDB" id="440202at2759"/>
<keyword evidence="12" id="KW-1185">Reference proteome</keyword>
<feature type="region of interest" description="Disordered" evidence="7">
    <location>
        <begin position="190"/>
        <end position="243"/>
    </location>
</feature>
<name>A0A6A6UMV8_9PEZI</name>
<dbReference type="AlphaFoldDB" id="A0A6A6UMV8"/>
<dbReference type="GO" id="GO:0019901">
    <property type="term" value="F:protein kinase binding"/>
    <property type="evidence" value="ECO:0007669"/>
    <property type="project" value="InterPro"/>
</dbReference>
<feature type="domain" description="Cdc37 Hsp90 binding" evidence="9">
    <location>
        <begin position="196"/>
        <end position="366"/>
    </location>
</feature>
<evidence type="ECO:0000256" key="6">
    <source>
        <dbReference type="SAM" id="Coils"/>
    </source>
</evidence>
<dbReference type="GO" id="GO:0050821">
    <property type="term" value="P:protein stabilization"/>
    <property type="evidence" value="ECO:0007669"/>
    <property type="project" value="TreeGrafter"/>
</dbReference>
<dbReference type="InterPro" id="IPR004918">
    <property type="entry name" value="Cdc37"/>
</dbReference>